<proteinExistence type="predicted"/>
<dbReference type="AlphaFoldDB" id="A0A182TGJ0"/>
<dbReference type="STRING" id="34690.A0A182TGJ0"/>
<dbReference type="EnsemblMetazoa" id="AMEC001917-RA">
    <property type="protein sequence ID" value="AMEC001917-PA"/>
    <property type="gene ID" value="AMEC001917"/>
</dbReference>
<organism evidence="1 2">
    <name type="scientific">Anopheles melas</name>
    <dbReference type="NCBI Taxonomy" id="34690"/>
    <lineage>
        <taxon>Eukaryota</taxon>
        <taxon>Metazoa</taxon>
        <taxon>Ecdysozoa</taxon>
        <taxon>Arthropoda</taxon>
        <taxon>Hexapoda</taxon>
        <taxon>Insecta</taxon>
        <taxon>Pterygota</taxon>
        <taxon>Neoptera</taxon>
        <taxon>Endopterygota</taxon>
        <taxon>Diptera</taxon>
        <taxon>Nematocera</taxon>
        <taxon>Culicoidea</taxon>
        <taxon>Culicidae</taxon>
        <taxon>Anophelinae</taxon>
        <taxon>Anopheles</taxon>
    </lineage>
</organism>
<keyword evidence="2" id="KW-1185">Reference proteome</keyword>
<name>A0A182TGJ0_9DIPT</name>
<reference evidence="1" key="2">
    <citation type="submission" date="2020-05" db="UniProtKB">
        <authorList>
            <consortium name="EnsemblMetazoa"/>
        </authorList>
    </citation>
    <scope>IDENTIFICATION</scope>
    <source>
        <strain evidence="1">CM1001059</strain>
    </source>
</reference>
<evidence type="ECO:0000313" key="2">
    <source>
        <dbReference type="Proteomes" id="UP000075902"/>
    </source>
</evidence>
<dbReference type="VEuPathDB" id="VectorBase:AMEC001917"/>
<sequence>MFRGSQETGIGTISILPGPSTRIAQDRHLKVEIHLGRPTSASCLLLLLLLQMMRMESAAHAIYAIQHIKRMDGDDESNAEETLNTENLMQHPNAKEWLIAAAKSDYQLLAKLSTEHPNLVKLQYFQCL</sequence>
<evidence type="ECO:0000313" key="1">
    <source>
        <dbReference type="EnsemblMetazoa" id="AMEC001917-PA"/>
    </source>
</evidence>
<reference evidence="2" key="1">
    <citation type="submission" date="2014-01" db="EMBL/GenBank/DDBJ databases">
        <title>The Genome Sequence of Anopheles melas CM1001059_A (V2).</title>
        <authorList>
            <consortium name="The Broad Institute Genomics Platform"/>
            <person name="Neafsey D.E."/>
            <person name="Besansky N."/>
            <person name="Howell P."/>
            <person name="Walton C."/>
            <person name="Young S.K."/>
            <person name="Zeng Q."/>
            <person name="Gargeya S."/>
            <person name="Fitzgerald M."/>
            <person name="Haas B."/>
            <person name="Abouelleil A."/>
            <person name="Allen A.W."/>
            <person name="Alvarado L."/>
            <person name="Arachchi H.M."/>
            <person name="Berlin A.M."/>
            <person name="Chapman S.B."/>
            <person name="Gainer-Dewar J."/>
            <person name="Goldberg J."/>
            <person name="Griggs A."/>
            <person name="Gujja S."/>
            <person name="Hansen M."/>
            <person name="Howarth C."/>
            <person name="Imamovic A."/>
            <person name="Ireland A."/>
            <person name="Larimer J."/>
            <person name="McCowan C."/>
            <person name="Murphy C."/>
            <person name="Pearson M."/>
            <person name="Poon T.W."/>
            <person name="Priest M."/>
            <person name="Roberts A."/>
            <person name="Saif S."/>
            <person name="Shea T."/>
            <person name="Sisk P."/>
            <person name="Sykes S."/>
            <person name="Wortman J."/>
            <person name="Nusbaum C."/>
            <person name="Birren B."/>
        </authorList>
    </citation>
    <scope>NUCLEOTIDE SEQUENCE [LARGE SCALE GENOMIC DNA]</scope>
    <source>
        <strain evidence="2">CM1001059</strain>
    </source>
</reference>
<dbReference type="Proteomes" id="UP000075902">
    <property type="component" value="Unassembled WGS sequence"/>
</dbReference>
<accession>A0A182TGJ0</accession>
<protein>
    <submittedName>
        <fullName evidence="1">Uncharacterized protein</fullName>
    </submittedName>
</protein>